<evidence type="ECO:0000313" key="2">
    <source>
        <dbReference type="WBParaSite" id="EEL_0000238701-mRNA-1"/>
    </source>
</evidence>
<protein>
    <submittedName>
        <fullName evidence="2">Uncharacterized protein</fullName>
    </submittedName>
</protein>
<dbReference type="AlphaFoldDB" id="A0A0R3RLM8"/>
<reference evidence="2" key="1">
    <citation type="submission" date="2017-02" db="UniProtKB">
        <authorList>
            <consortium name="WormBaseParasite"/>
        </authorList>
    </citation>
    <scope>IDENTIFICATION</scope>
</reference>
<proteinExistence type="predicted"/>
<dbReference type="Proteomes" id="UP000050640">
    <property type="component" value="Unplaced"/>
</dbReference>
<name>A0A0R3RLM8_9BILA</name>
<accession>A0A0R3RLM8</accession>
<sequence>MHTISLRASIIGKCVICGENSTGKYYGVIAFLVVKRFLEEKRLQPCRDLICCRKCWRLEHFGNTVLTTSGIISAASATIESYQVMRLLKLFSSIRSLSSCFLILRKHCDINIIGLVVNKHF</sequence>
<evidence type="ECO:0000313" key="1">
    <source>
        <dbReference type="Proteomes" id="UP000050640"/>
    </source>
</evidence>
<organism evidence="1 2">
    <name type="scientific">Elaeophora elaphi</name>
    <dbReference type="NCBI Taxonomy" id="1147741"/>
    <lineage>
        <taxon>Eukaryota</taxon>
        <taxon>Metazoa</taxon>
        <taxon>Ecdysozoa</taxon>
        <taxon>Nematoda</taxon>
        <taxon>Chromadorea</taxon>
        <taxon>Rhabditida</taxon>
        <taxon>Spirurina</taxon>
        <taxon>Spiruromorpha</taxon>
        <taxon>Filarioidea</taxon>
        <taxon>Onchocercidae</taxon>
        <taxon>Elaeophora</taxon>
    </lineage>
</organism>
<dbReference type="WBParaSite" id="EEL_0000238701-mRNA-1">
    <property type="protein sequence ID" value="EEL_0000238701-mRNA-1"/>
    <property type="gene ID" value="EEL_0000238701"/>
</dbReference>
<keyword evidence="1" id="KW-1185">Reference proteome</keyword>